<dbReference type="VEuPathDB" id="FungiDB:SPPG_00606"/>
<dbReference type="Gene3D" id="3.30.420.10">
    <property type="entry name" value="Ribonuclease H-like superfamily/Ribonuclease H"/>
    <property type="match status" value="1"/>
</dbReference>
<dbReference type="EMBL" id="KQ257450">
    <property type="protein sequence ID" value="KND04915.1"/>
    <property type="molecule type" value="Genomic_DNA"/>
</dbReference>
<dbReference type="Proteomes" id="UP000053201">
    <property type="component" value="Unassembled WGS sequence"/>
</dbReference>
<dbReference type="RefSeq" id="XP_016612954.1">
    <property type="nucleotide sequence ID" value="XM_016748935.1"/>
</dbReference>
<dbReference type="AlphaFoldDB" id="A0A0L0HVI0"/>
<dbReference type="eggNOG" id="KOG2207">
    <property type="taxonomic scope" value="Eukaryota"/>
</dbReference>
<protein>
    <recommendedName>
        <fullName evidence="1">3'-5' exonuclease domain-containing protein</fullName>
    </recommendedName>
</protein>
<gene>
    <name evidence="2" type="ORF">SPPG_00606</name>
</gene>
<dbReference type="PANTHER" id="PTHR47765:SF2">
    <property type="entry name" value="EXONUCLEASE MUT-7 HOMOLOG"/>
    <property type="match status" value="1"/>
</dbReference>
<dbReference type="STRING" id="645134.A0A0L0HVI0"/>
<dbReference type="GO" id="GO:0003676">
    <property type="term" value="F:nucleic acid binding"/>
    <property type="evidence" value="ECO:0007669"/>
    <property type="project" value="InterPro"/>
</dbReference>
<dbReference type="SUPFAM" id="SSF53098">
    <property type="entry name" value="Ribonuclease H-like"/>
    <property type="match status" value="1"/>
</dbReference>
<dbReference type="InParanoid" id="A0A0L0HVI0"/>
<evidence type="ECO:0000259" key="1">
    <source>
        <dbReference type="Pfam" id="PF01612"/>
    </source>
</evidence>
<dbReference type="GeneID" id="27684324"/>
<dbReference type="InterPro" id="IPR036397">
    <property type="entry name" value="RNaseH_sf"/>
</dbReference>
<dbReference type="GO" id="GO:0006139">
    <property type="term" value="P:nucleobase-containing compound metabolic process"/>
    <property type="evidence" value="ECO:0007669"/>
    <property type="project" value="InterPro"/>
</dbReference>
<dbReference type="InterPro" id="IPR052408">
    <property type="entry name" value="Exonuclease_MUT-7-like"/>
</dbReference>
<dbReference type="OrthoDB" id="1920326at2759"/>
<accession>A0A0L0HVI0</accession>
<feature type="domain" description="3'-5' exonuclease" evidence="1">
    <location>
        <begin position="448"/>
        <end position="621"/>
    </location>
</feature>
<name>A0A0L0HVI0_SPIPD</name>
<dbReference type="InterPro" id="IPR012337">
    <property type="entry name" value="RNaseH-like_sf"/>
</dbReference>
<evidence type="ECO:0000313" key="3">
    <source>
        <dbReference type="Proteomes" id="UP000053201"/>
    </source>
</evidence>
<organism evidence="2 3">
    <name type="scientific">Spizellomyces punctatus (strain DAOM BR117)</name>
    <dbReference type="NCBI Taxonomy" id="645134"/>
    <lineage>
        <taxon>Eukaryota</taxon>
        <taxon>Fungi</taxon>
        <taxon>Fungi incertae sedis</taxon>
        <taxon>Chytridiomycota</taxon>
        <taxon>Chytridiomycota incertae sedis</taxon>
        <taxon>Chytridiomycetes</taxon>
        <taxon>Spizellomycetales</taxon>
        <taxon>Spizellomycetaceae</taxon>
        <taxon>Spizellomyces</taxon>
    </lineage>
</organism>
<proteinExistence type="predicted"/>
<sequence>MPKGGAGPSFYTCVKDNDAASALNLIQSHFQQQQSPAFPQTFRSHVRTHEDPVAFILDIAASIQLKECTLREQRKVLRGLGEVVGKLYLSEDWTGWMKDQMKERKDEKTKVLEELDGKNSEDQYPKRQKTERAVKRIDDDITPASTALRTTNTKRLLSLLANYTESPLLCLLIPPFGIAFNVSDHRLLGRSLFERLLAIGALAECVMLATDYGFYPYVDHRALLLQLARAEDKKSITVLLAGYTDRLITFCELMEEMCSQELKTIDHMLGSGHFVGTEHRMLLKQYAKAGSDIMAKHRIDPDANYHSVAAASRLMTVTWLLHEVDLLIFSSPNLDLAELEDYTDIFETVATAGSSKRWKTVLSKLFVGHFMRYEKTRLYGAFLSELLQVRDFYGQMTKVTVEPTPEFHSVPAHGKKMDMYLSDVPVEFVNTLEKLEVLNGLISERVVKVGIDCEWAPTALRITADTAPPAILQIALDLNDADETSPVNSAPRRICRILDLIHLPRKDLSRTLERLFTSRTILKLGFDFSHDLSLLRTIFPSLPPLAQIPRFEDLCKYPVNGNNPTKKHKNSLKKMVELILHKRLDKTVRISNWERRPLRASQLRYAANDAIVLLDLYDKYQTEKVSDVKPVNV</sequence>
<dbReference type="GO" id="GO:0008408">
    <property type="term" value="F:3'-5' exonuclease activity"/>
    <property type="evidence" value="ECO:0007669"/>
    <property type="project" value="InterPro"/>
</dbReference>
<keyword evidence="3" id="KW-1185">Reference proteome</keyword>
<evidence type="ECO:0000313" key="2">
    <source>
        <dbReference type="EMBL" id="KND04915.1"/>
    </source>
</evidence>
<dbReference type="Pfam" id="PF01612">
    <property type="entry name" value="DNA_pol_A_exo1"/>
    <property type="match status" value="1"/>
</dbReference>
<reference evidence="2 3" key="1">
    <citation type="submission" date="2009-08" db="EMBL/GenBank/DDBJ databases">
        <title>The Genome Sequence of Spizellomyces punctatus strain DAOM BR117.</title>
        <authorList>
            <consortium name="The Broad Institute Genome Sequencing Platform"/>
            <person name="Russ C."/>
            <person name="Cuomo C."/>
            <person name="Shea T."/>
            <person name="Young S.K."/>
            <person name="Zeng Q."/>
            <person name="Koehrsen M."/>
            <person name="Haas B."/>
            <person name="Borodovsky M."/>
            <person name="Guigo R."/>
            <person name="Alvarado L."/>
            <person name="Berlin A."/>
            <person name="Bochicchio J."/>
            <person name="Borenstein D."/>
            <person name="Chapman S."/>
            <person name="Chen Z."/>
            <person name="Engels R."/>
            <person name="Freedman E."/>
            <person name="Gellesch M."/>
            <person name="Goldberg J."/>
            <person name="Griggs A."/>
            <person name="Gujja S."/>
            <person name="Heiman D."/>
            <person name="Hepburn T."/>
            <person name="Howarth C."/>
            <person name="Jen D."/>
            <person name="Larson L."/>
            <person name="Lewis B."/>
            <person name="Mehta T."/>
            <person name="Park D."/>
            <person name="Pearson M."/>
            <person name="Roberts A."/>
            <person name="Saif S."/>
            <person name="Shenoy N."/>
            <person name="Sisk P."/>
            <person name="Stolte C."/>
            <person name="Sykes S."/>
            <person name="Thomson T."/>
            <person name="Walk T."/>
            <person name="White J."/>
            <person name="Yandava C."/>
            <person name="Burger G."/>
            <person name="Gray M.W."/>
            <person name="Holland P.W.H."/>
            <person name="King N."/>
            <person name="Lang F.B.F."/>
            <person name="Roger A.J."/>
            <person name="Ruiz-Trillo I."/>
            <person name="Lander E."/>
            <person name="Nusbaum C."/>
        </authorList>
    </citation>
    <scope>NUCLEOTIDE SEQUENCE [LARGE SCALE GENOMIC DNA]</scope>
    <source>
        <strain evidence="2 3">DAOM BR117</strain>
    </source>
</reference>
<dbReference type="PANTHER" id="PTHR47765">
    <property type="entry name" value="3'-5' EXONUCLEASE DOMAIN-CONTAINING PROTEIN"/>
    <property type="match status" value="1"/>
</dbReference>
<dbReference type="InterPro" id="IPR002562">
    <property type="entry name" value="3'-5'_exonuclease_dom"/>
</dbReference>